<dbReference type="EMBL" id="WHJC01000168">
    <property type="protein sequence ID" value="MPQ44204.1"/>
    <property type="molecule type" value="Genomic_DNA"/>
</dbReference>
<dbReference type="Pfam" id="PF13439">
    <property type="entry name" value="Glyco_transf_4"/>
    <property type="match status" value="1"/>
</dbReference>
<dbReference type="CDD" id="cd03801">
    <property type="entry name" value="GT4_PimA-like"/>
    <property type="match status" value="1"/>
</dbReference>
<feature type="domain" description="Glycosyl transferase family 1" evidence="1">
    <location>
        <begin position="185"/>
        <end position="337"/>
    </location>
</feature>
<dbReference type="AlphaFoldDB" id="A0A6I1MMH2"/>
<keyword evidence="4" id="KW-1185">Reference proteome</keyword>
<dbReference type="GO" id="GO:0016757">
    <property type="term" value="F:glycosyltransferase activity"/>
    <property type="evidence" value="ECO:0007669"/>
    <property type="project" value="InterPro"/>
</dbReference>
<dbReference type="OrthoDB" id="9806653at2"/>
<evidence type="ECO:0000313" key="3">
    <source>
        <dbReference type="EMBL" id="MPQ44204.1"/>
    </source>
</evidence>
<accession>A0A6I1MMH2</accession>
<organism evidence="3 4">
    <name type="scientific">Clostridium tarantellae</name>
    <dbReference type="NCBI Taxonomy" id="39493"/>
    <lineage>
        <taxon>Bacteria</taxon>
        <taxon>Bacillati</taxon>
        <taxon>Bacillota</taxon>
        <taxon>Clostridia</taxon>
        <taxon>Eubacteriales</taxon>
        <taxon>Clostridiaceae</taxon>
        <taxon>Clostridium</taxon>
    </lineage>
</organism>
<keyword evidence="3" id="KW-0808">Transferase</keyword>
<name>A0A6I1MMH2_9CLOT</name>
<evidence type="ECO:0000259" key="2">
    <source>
        <dbReference type="Pfam" id="PF13439"/>
    </source>
</evidence>
<protein>
    <submittedName>
        <fullName evidence="3">Glycosyltransferase</fullName>
    </submittedName>
</protein>
<proteinExistence type="predicted"/>
<sequence length="367" mass="41405">MTNLLYIVSSAKKCGPMNVLYNIVKHLDNNKFNIHLLELSSSNDEVFKQSLVNIGVKVHSLNNSRIKGIFSNKKQVYEYIHKNNINIVHCHGLRADSVIASLKAKLPCKCITTIHNRIIEDYSASYGETLGKIIARKHVQAIKKLDIVVSCSQSVRSYIKEKYNIKSVCVLNGIDNEYFNSIGKRKELRRELGLNEDNKIFLFCGGLIQVKNPVLAVKGFLEANVKNTLLIILGDGDLRDEINTLIGDNKNILLKGHVIDVLKYLQSSDIYLSTSESEGMPNAVLEAMSTGLPCILSDIDSHKEINNMNGDVFIFEKDNYKELAKCIKEICSEKKLITTSEKNKKLAKEIFGSNVMAEQYKEIYLER</sequence>
<dbReference type="RefSeq" id="WP_152890477.1">
    <property type="nucleotide sequence ID" value="NZ_WHJC01000168.1"/>
</dbReference>
<reference evidence="3 4" key="1">
    <citation type="submission" date="2019-10" db="EMBL/GenBank/DDBJ databases">
        <title>The Genome Sequence of Clostridium tarantellae Isolated from Fish Brain.</title>
        <authorList>
            <person name="Bano L."/>
            <person name="Kiel M."/>
            <person name="Sales G."/>
            <person name="Doxey A.C."/>
            <person name="Mansfield M.J."/>
            <person name="Schiavone M."/>
            <person name="Rossetto O."/>
            <person name="Pirazzini M."/>
            <person name="Dobrindt U."/>
            <person name="Montecucco C."/>
        </authorList>
    </citation>
    <scope>NUCLEOTIDE SEQUENCE [LARGE SCALE GENOMIC DNA]</scope>
    <source>
        <strain evidence="3 4">DSM 3997</strain>
    </source>
</reference>
<dbReference type="Proteomes" id="UP000430345">
    <property type="component" value="Unassembled WGS sequence"/>
</dbReference>
<dbReference type="PANTHER" id="PTHR45947:SF3">
    <property type="entry name" value="SULFOQUINOVOSYL TRANSFERASE SQD2"/>
    <property type="match status" value="1"/>
</dbReference>
<dbReference type="Gene3D" id="3.40.50.2000">
    <property type="entry name" value="Glycogen Phosphorylase B"/>
    <property type="match status" value="2"/>
</dbReference>
<dbReference type="PANTHER" id="PTHR45947">
    <property type="entry name" value="SULFOQUINOVOSYL TRANSFERASE SQD2"/>
    <property type="match status" value="1"/>
</dbReference>
<comment type="caution">
    <text evidence="3">The sequence shown here is derived from an EMBL/GenBank/DDBJ whole genome shotgun (WGS) entry which is preliminary data.</text>
</comment>
<evidence type="ECO:0000259" key="1">
    <source>
        <dbReference type="Pfam" id="PF00534"/>
    </source>
</evidence>
<dbReference type="Pfam" id="PF00534">
    <property type="entry name" value="Glycos_transf_1"/>
    <property type="match status" value="1"/>
</dbReference>
<evidence type="ECO:0000313" key="4">
    <source>
        <dbReference type="Proteomes" id="UP000430345"/>
    </source>
</evidence>
<feature type="domain" description="Glycosyltransferase subfamily 4-like N-terminal" evidence="2">
    <location>
        <begin position="18"/>
        <end position="177"/>
    </location>
</feature>
<dbReference type="SUPFAM" id="SSF53756">
    <property type="entry name" value="UDP-Glycosyltransferase/glycogen phosphorylase"/>
    <property type="match status" value="1"/>
</dbReference>
<gene>
    <name evidence="3" type="ORF">GBZ86_10560</name>
</gene>
<dbReference type="InterPro" id="IPR050194">
    <property type="entry name" value="Glycosyltransferase_grp1"/>
</dbReference>
<dbReference type="InterPro" id="IPR001296">
    <property type="entry name" value="Glyco_trans_1"/>
</dbReference>
<dbReference type="InterPro" id="IPR028098">
    <property type="entry name" value="Glyco_trans_4-like_N"/>
</dbReference>